<dbReference type="EMBL" id="CAJNNW010024925">
    <property type="protein sequence ID" value="CAE8674843.1"/>
    <property type="molecule type" value="Genomic_DNA"/>
</dbReference>
<dbReference type="InterPro" id="IPR036155">
    <property type="entry name" value="Crypto/Photolyase_N_sf"/>
</dbReference>
<dbReference type="Gene3D" id="3.40.50.620">
    <property type="entry name" value="HUPs"/>
    <property type="match status" value="1"/>
</dbReference>
<dbReference type="InterPro" id="IPR014729">
    <property type="entry name" value="Rossmann-like_a/b/a_fold"/>
</dbReference>
<feature type="region of interest" description="Disordered" evidence="3">
    <location>
        <begin position="168"/>
        <end position="190"/>
    </location>
</feature>
<comment type="similarity">
    <text evidence="1">Belongs to the DNA photolyase class-1 family.</text>
</comment>
<name>A0A813JEA6_POLGL</name>
<dbReference type="PROSITE" id="PS51645">
    <property type="entry name" value="PHR_CRY_ALPHA_BETA"/>
    <property type="match status" value="1"/>
</dbReference>
<dbReference type="PANTHER" id="PTHR11455">
    <property type="entry name" value="CRYPTOCHROME"/>
    <property type="match status" value="1"/>
</dbReference>
<dbReference type="PANTHER" id="PTHR11455:SF9">
    <property type="entry name" value="CRYPTOCHROME CIRCADIAN CLOCK 5 ISOFORM X1"/>
    <property type="match status" value="1"/>
</dbReference>
<dbReference type="GO" id="GO:0071949">
    <property type="term" value="F:FAD binding"/>
    <property type="evidence" value="ECO:0007669"/>
    <property type="project" value="TreeGrafter"/>
</dbReference>
<dbReference type="Gene3D" id="1.25.40.80">
    <property type="match status" value="1"/>
</dbReference>
<protein>
    <recommendedName>
        <fullName evidence="4">Photolyase/cryptochrome alpha/beta domain-containing protein</fullName>
    </recommendedName>
</protein>
<gene>
    <name evidence="5" type="ORF">PGLA2088_LOCUS19134</name>
</gene>
<dbReference type="Proteomes" id="UP000626109">
    <property type="component" value="Unassembled WGS sequence"/>
</dbReference>
<sequence length="348" mass="38019">MAVVLWLRRSLRLHDNPSLSLASALCQREGLELIPLFVVDPLVWQGGRVGAVRLAFLAEALADLQEQFQQRRSRLFVREGSAKEALLGLAGELRGTLRHVIFEKDTEPEACRRDAEVVAALTQKQVVVWPMHGHSLQDMDELVARARKSPAGPPLAYNAFLKVFDQMPPPTAPLPSPSTLPGPPRGLPGGVLPTAPAPASAAPGFVVDDTEVGAAFLKSSRPRGGERPALQRLGEVLRDTDYVLGFSKPETNPLSLGCSTSGLSAYMNHGCLSPRLFWHRLEAIEKEGARQGKASTTPPQSLRGQLLWREFSMFLGYVVTGLDRVEGNDVCLPSARWRGDSEAQKWLL</sequence>
<dbReference type="GO" id="GO:0003904">
    <property type="term" value="F:deoxyribodipyrimidine photo-lyase activity"/>
    <property type="evidence" value="ECO:0007669"/>
    <property type="project" value="TreeGrafter"/>
</dbReference>
<reference evidence="5" key="1">
    <citation type="submission" date="2021-02" db="EMBL/GenBank/DDBJ databases">
        <authorList>
            <person name="Dougan E. K."/>
            <person name="Rhodes N."/>
            <person name="Thang M."/>
            <person name="Chan C."/>
        </authorList>
    </citation>
    <scope>NUCLEOTIDE SEQUENCE</scope>
</reference>
<proteinExistence type="inferred from homology"/>
<evidence type="ECO:0000259" key="4">
    <source>
        <dbReference type="PROSITE" id="PS51645"/>
    </source>
</evidence>
<dbReference type="Pfam" id="PF00875">
    <property type="entry name" value="DNA_photolyase"/>
    <property type="match status" value="1"/>
</dbReference>
<evidence type="ECO:0000313" key="6">
    <source>
        <dbReference type="Proteomes" id="UP000626109"/>
    </source>
</evidence>
<evidence type="ECO:0000313" key="5">
    <source>
        <dbReference type="EMBL" id="CAE8674843.1"/>
    </source>
</evidence>
<comment type="cofactor">
    <cofactor evidence="2">
        <name>FAD</name>
        <dbReference type="ChEBI" id="CHEBI:57692"/>
    </cofactor>
    <text evidence="2">Binds 1 FAD per subunit.</text>
</comment>
<evidence type="ECO:0000256" key="1">
    <source>
        <dbReference type="ARBA" id="ARBA00005862"/>
    </source>
</evidence>
<evidence type="ECO:0000256" key="3">
    <source>
        <dbReference type="SAM" id="MobiDB-lite"/>
    </source>
</evidence>
<feature type="domain" description="Photolyase/cryptochrome alpha/beta" evidence="4">
    <location>
        <begin position="1"/>
        <end position="136"/>
    </location>
</feature>
<comment type="caution">
    <text evidence="5">The sequence shown here is derived from an EMBL/GenBank/DDBJ whole genome shotgun (WGS) entry which is preliminary data.</text>
</comment>
<keyword evidence="2" id="KW-0274">FAD</keyword>
<dbReference type="GO" id="GO:0003677">
    <property type="term" value="F:DNA binding"/>
    <property type="evidence" value="ECO:0007669"/>
    <property type="project" value="TreeGrafter"/>
</dbReference>
<feature type="non-terminal residue" evidence="5">
    <location>
        <position position="348"/>
    </location>
</feature>
<dbReference type="InterPro" id="IPR036134">
    <property type="entry name" value="Crypto/Photolyase_FAD-like_sf"/>
</dbReference>
<organism evidence="5 6">
    <name type="scientific">Polarella glacialis</name>
    <name type="common">Dinoflagellate</name>
    <dbReference type="NCBI Taxonomy" id="89957"/>
    <lineage>
        <taxon>Eukaryota</taxon>
        <taxon>Sar</taxon>
        <taxon>Alveolata</taxon>
        <taxon>Dinophyceae</taxon>
        <taxon>Suessiales</taxon>
        <taxon>Suessiaceae</taxon>
        <taxon>Polarella</taxon>
    </lineage>
</organism>
<dbReference type="SUPFAM" id="SSF48173">
    <property type="entry name" value="Cryptochrome/photolyase FAD-binding domain"/>
    <property type="match status" value="1"/>
</dbReference>
<feature type="binding site" evidence="2">
    <location>
        <begin position="260"/>
        <end position="264"/>
    </location>
    <ligand>
        <name>FAD</name>
        <dbReference type="ChEBI" id="CHEBI:57692"/>
    </ligand>
</feature>
<accession>A0A813JEA6</accession>
<keyword evidence="2" id="KW-0285">Flavoprotein</keyword>
<dbReference type="InterPro" id="IPR002081">
    <property type="entry name" value="Cryptochrome/DNA_photolyase_1"/>
</dbReference>
<dbReference type="SUPFAM" id="SSF52425">
    <property type="entry name" value="Cryptochrome/photolyase, N-terminal domain"/>
    <property type="match status" value="1"/>
</dbReference>
<dbReference type="AlphaFoldDB" id="A0A813JEA6"/>
<feature type="compositionally biased region" description="Pro residues" evidence="3">
    <location>
        <begin position="168"/>
        <end position="186"/>
    </location>
</feature>
<dbReference type="InterPro" id="IPR006050">
    <property type="entry name" value="DNA_photolyase_N"/>
</dbReference>
<evidence type="ECO:0000256" key="2">
    <source>
        <dbReference type="PIRSR" id="PIRSR602081-1"/>
    </source>
</evidence>